<feature type="compositionally biased region" description="Low complexity" evidence="1">
    <location>
        <begin position="12"/>
        <end position="22"/>
    </location>
</feature>
<proteinExistence type="predicted"/>
<feature type="compositionally biased region" description="Polar residues" evidence="1">
    <location>
        <begin position="191"/>
        <end position="211"/>
    </location>
</feature>
<feature type="compositionally biased region" description="Polar residues" evidence="1">
    <location>
        <begin position="64"/>
        <end position="74"/>
    </location>
</feature>
<dbReference type="Proteomes" id="UP001530377">
    <property type="component" value="Unassembled WGS sequence"/>
</dbReference>
<sequence length="292" mass="31967">MKFPRLTTPRTAANNGGAAVGAPHRDSTRTAPTATATTNTTTLFPRAAPSDAALRRCHSARPHLSSTRAHSQKTPRGGGSRELPIPPPMMSSYSDGGDYRSSPPQRGHAEESDLARMYDCATWNMYERIVSARRRRLALIELQARREEEQKRVCDAVADSHVPSAATDDAAKSDAVDVHAAERDERRGRQRSTLQTPLHKNSSNDDNSTLATADETDKASTTSSWSRADSPLVPEQQQRRRGETHAATAVSPGLPSLRRLGFSSSLKNDEGRRESSTNCNNEDDAFIFELDM</sequence>
<evidence type="ECO:0000313" key="2">
    <source>
        <dbReference type="EMBL" id="KAL3826307.1"/>
    </source>
</evidence>
<feature type="compositionally biased region" description="Low complexity" evidence="1">
    <location>
        <begin position="29"/>
        <end position="48"/>
    </location>
</feature>
<protein>
    <submittedName>
        <fullName evidence="2">Uncharacterized protein</fullName>
    </submittedName>
</protein>
<gene>
    <name evidence="2" type="ORF">ACHAXA_004625</name>
</gene>
<feature type="compositionally biased region" description="Low complexity" evidence="1">
    <location>
        <begin position="91"/>
        <end position="102"/>
    </location>
</feature>
<evidence type="ECO:0000313" key="3">
    <source>
        <dbReference type="Proteomes" id="UP001530377"/>
    </source>
</evidence>
<feature type="compositionally biased region" description="Basic and acidic residues" evidence="1">
    <location>
        <begin position="169"/>
        <end position="187"/>
    </location>
</feature>
<accession>A0ABD3SNY9</accession>
<comment type="caution">
    <text evidence="2">The sequence shown here is derived from an EMBL/GenBank/DDBJ whole genome shotgun (WGS) entry which is preliminary data.</text>
</comment>
<evidence type="ECO:0000256" key="1">
    <source>
        <dbReference type="SAM" id="MobiDB-lite"/>
    </source>
</evidence>
<organism evidence="2 3">
    <name type="scientific">Cyclostephanos tholiformis</name>
    <dbReference type="NCBI Taxonomy" id="382380"/>
    <lineage>
        <taxon>Eukaryota</taxon>
        <taxon>Sar</taxon>
        <taxon>Stramenopiles</taxon>
        <taxon>Ochrophyta</taxon>
        <taxon>Bacillariophyta</taxon>
        <taxon>Coscinodiscophyceae</taxon>
        <taxon>Thalassiosirophycidae</taxon>
        <taxon>Stephanodiscales</taxon>
        <taxon>Stephanodiscaceae</taxon>
        <taxon>Cyclostephanos</taxon>
    </lineage>
</organism>
<feature type="region of interest" description="Disordered" evidence="1">
    <location>
        <begin position="164"/>
        <end position="284"/>
    </location>
</feature>
<reference evidence="2 3" key="1">
    <citation type="submission" date="2024-10" db="EMBL/GenBank/DDBJ databases">
        <title>Updated reference genomes for cyclostephanoid diatoms.</title>
        <authorList>
            <person name="Roberts W.R."/>
            <person name="Alverson A.J."/>
        </authorList>
    </citation>
    <scope>NUCLEOTIDE SEQUENCE [LARGE SCALE GENOMIC DNA]</scope>
    <source>
        <strain evidence="2 3">AJA228-03</strain>
    </source>
</reference>
<feature type="region of interest" description="Disordered" evidence="1">
    <location>
        <begin position="1"/>
        <end position="112"/>
    </location>
</feature>
<keyword evidence="3" id="KW-1185">Reference proteome</keyword>
<name>A0ABD3SNY9_9STRA</name>
<dbReference type="AlphaFoldDB" id="A0ABD3SNY9"/>
<dbReference type="EMBL" id="JALLPB020000024">
    <property type="protein sequence ID" value="KAL3826307.1"/>
    <property type="molecule type" value="Genomic_DNA"/>
</dbReference>